<accession>A0A4Y2QPI3</accession>
<protein>
    <recommendedName>
        <fullName evidence="3">THAP-type domain-containing protein</fullName>
    </recommendedName>
</protein>
<evidence type="ECO:0000313" key="1">
    <source>
        <dbReference type="EMBL" id="GBN65178.1"/>
    </source>
</evidence>
<dbReference type="AlphaFoldDB" id="A0A4Y2QPI3"/>
<gene>
    <name evidence="1" type="ORF">AVEN_62467_1</name>
</gene>
<evidence type="ECO:0000313" key="2">
    <source>
        <dbReference type="Proteomes" id="UP000499080"/>
    </source>
</evidence>
<dbReference type="Proteomes" id="UP000499080">
    <property type="component" value="Unassembled WGS sequence"/>
</dbReference>
<sequence>MTRTTPELASPSPNFHVTPTGGRLTITFDLMCNRPHTRRIFSGIGNITKNSKVCEKHFKNCEVMRNST</sequence>
<comment type="caution">
    <text evidence="1">The sequence shown here is derived from an EMBL/GenBank/DDBJ whole genome shotgun (WGS) entry which is preliminary data.</text>
</comment>
<evidence type="ECO:0008006" key="3">
    <source>
        <dbReference type="Google" id="ProtNLM"/>
    </source>
</evidence>
<reference evidence="1 2" key="1">
    <citation type="journal article" date="2019" name="Sci. Rep.">
        <title>Orb-weaving spider Araneus ventricosus genome elucidates the spidroin gene catalogue.</title>
        <authorList>
            <person name="Kono N."/>
            <person name="Nakamura H."/>
            <person name="Ohtoshi R."/>
            <person name="Moran D.A.P."/>
            <person name="Shinohara A."/>
            <person name="Yoshida Y."/>
            <person name="Fujiwara M."/>
            <person name="Mori M."/>
            <person name="Tomita M."/>
            <person name="Arakawa K."/>
        </authorList>
    </citation>
    <scope>NUCLEOTIDE SEQUENCE [LARGE SCALE GENOMIC DNA]</scope>
</reference>
<organism evidence="1 2">
    <name type="scientific">Araneus ventricosus</name>
    <name type="common">Orbweaver spider</name>
    <name type="synonym">Epeira ventricosa</name>
    <dbReference type="NCBI Taxonomy" id="182803"/>
    <lineage>
        <taxon>Eukaryota</taxon>
        <taxon>Metazoa</taxon>
        <taxon>Ecdysozoa</taxon>
        <taxon>Arthropoda</taxon>
        <taxon>Chelicerata</taxon>
        <taxon>Arachnida</taxon>
        <taxon>Araneae</taxon>
        <taxon>Araneomorphae</taxon>
        <taxon>Entelegynae</taxon>
        <taxon>Araneoidea</taxon>
        <taxon>Araneidae</taxon>
        <taxon>Araneus</taxon>
    </lineage>
</organism>
<keyword evidence="2" id="KW-1185">Reference proteome</keyword>
<name>A0A4Y2QPI3_ARAVE</name>
<proteinExistence type="predicted"/>
<dbReference type="EMBL" id="BGPR01014432">
    <property type="protein sequence ID" value="GBN65178.1"/>
    <property type="molecule type" value="Genomic_DNA"/>
</dbReference>